<dbReference type="PANTHER" id="PTHR13914:SF0">
    <property type="entry name" value="PROLINE DEHYDROGENASE 1, MITOCHONDRIAL"/>
    <property type="match status" value="1"/>
</dbReference>
<dbReference type="Pfam" id="PF01619">
    <property type="entry name" value="Pro_dh"/>
    <property type="match status" value="1"/>
</dbReference>
<sequence>MGRSPARRSRAVGAPPACGGRVAPIKPGLFAATVRPAILAASRSDWLRRTAQRLPVTSKVVHRFVPGETLGCVLDSVAALRDSGCFVSVDYLGEDVADVDAAAANMQAYLDLLDALGSRPDAVHDGARPLEVSLKLSALGQALERDGEKIARENAHTICARAQRVGAWVTVDAEDHTTTDSTLSIVSDLRGEFPGLGVVLQAYLRRTLGDCRDFASARVRLCKGAYDEPASVAYRDGAAVTASYLDCLRVLMAGSGYPMVASHDPAIIDAAAAMARETGRDAADFEYQMLYGIRDGEQRRLANAGNRVRVYVPFGARWYGYFMRRLAERPANLMFLLRALASREQTQKSPTA</sequence>
<organism evidence="12 13">
    <name type="scientific">Mycobacterium celatum</name>
    <dbReference type="NCBI Taxonomy" id="28045"/>
    <lineage>
        <taxon>Bacteria</taxon>
        <taxon>Bacillati</taxon>
        <taxon>Actinomycetota</taxon>
        <taxon>Actinomycetes</taxon>
        <taxon>Mycobacteriales</taxon>
        <taxon>Mycobacteriaceae</taxon>
        <taxon>Mycobacterium</taxon>
    </lineage>
</organism>
<keyword evidence="7" id="KW-0642">Proline metabolism</keyword>
<feature type="binding site" evidence="10">
    <location>
        <begin position="223"/>
        <end position="225"/>
    </location>
    <ligand>
        <name>FAD</name>
        <dbReference type="ChEBI" id="CHEBI:57692"/>
    </ligand>
</feature>
<evidence type="ECO:0000259" key="11">
    <source>
        <dbReference type="Pfam" id="PF01619"/>
    </source>
</evidence>
<evidence type="ECO:0000256" key="6">
    <source>
        <dbReference type="ARBA" id="ARBA00023002"/>
    </source>
</evidence>
<comment type="caution">
    <text evidence="12">The sequence shown here is derived from an EMBL/GenBank/DDBJ whole genome shotgun (WGS) entry which is preliminary data.</text>
</comment>
<dbReference type="GO" id="GO:0010133">
    <property type="term" value="P:L-proline catabolic process to L-glutamate"/>
    <property type="evidence" value="ECO:0007669"/>
    <property type="project" value="UniProtKB-UniPathway"/>
</dbReference>
<keyword evidence="4 10" id="KW-0547">Nucleotide-binding</keyword>
<dbReference type="SUPFAM" id="SSF51730">
    <property type="entry name" value="FAD-linked oxidoreductase"/>
    <property type="match status" value="1"/>
</dbReference>
<dbReference type="AlphaFoldDB" id="A0A2G5PKH0"/>
<dbReference type="EMBL" id="PDKV01000012">
    <property type="protein sequence ID" value="PIB78802.1"/>
    <property type="molecule type" value="Genomic_DNA"/>
</dbReference>
<evidence type="ECO:0000313" key="12">
    <source>
        <dbReference type="EMBL" id="PIB78802.1"/>
    </source>
</evidence>
<evidence type="ECO:0000256" key="10">
    <source>
        <dbReference type="PIRSR" id="PIRSR000196-2"/>
    </source>
</evidence>
<dbReference type="Gene3D" id="3.20.20.220">
    <property type="match status" value="1"/>
</dbReference>
<evidence type="ECO:0000256" key="3">
    <source>
        <dbReference type="ARBA" id="ARBA00022630"/>
    </source>
</evidence>
<dbReference type="EC" id="1.5.5.2" evidence="2"/>
<feature type="binding site" evidence="10">
    <location>
        <begin position="262"/>
        <end position="263"/>
    </location>
    <ligand>
        <name>FAD</name>
        <dbReference type="ChEBI" id="CHEBI:57692"/>
    </ligand>
</feature>
<evidence type="ECO:0000313" key="13">
    <source>
        <dbReference type="Proteomes" id="UP000230971"/>
    </source>
</evidence>
<evidence type="ECO:0000256" key="8">
    <source>
        <dbReference type="ARBA" id="ARBA00048779"/>
    </source>
</evidence>
<reference evidence="12 13" key="1">
    <citation type="journal article" date="2017" name="Infect. Genet. Evol.">
        <title>The new phylogeny of the genus Mycobacterium: The old and the news.</title>
        <authorList>
            <person name="Tortoli E."/>
            <person name="Fedrizzi T."/>
            <person name="Meehan C.J."/>
            <person name="Trovato A."/>
            <person name="Grottola A."/>
            <person name="Giacobazzi E."/>
            <person name="Serpini G.F."/>
            <person name="Tagliazucchi S."/>
            <person name="Fabio A."/>
            <person name="Bettua C."/>
            <person name="Bertorelli R."/>
            <person name="Frascaro F."/>
            <person name="De Sanctis V."/>
            <person name="Pecorari M."/>
            <person name="Jousson O."/>
            <person name="Segata N."/>
            <person name="Cirillo D.M."/>
        </authorList>
    </citation>
    <scope>NUCLEOTIDE SEQUENCE [LARGE SCALE GENOMIC DNA]</scope>
    <source>
        <strain evidence="12 13">NCTC 12882</strain>
    </source>
</reference>
<comment type="cofactor">
    <cofactor evidence="10">
        <name>FAD</name>
        <dbReference type="ChEBI" id="CHEBI:57692"/>
    </cofactor>
    <text evidence="10">Binds 1 FAD per subunit.</text>
</comment>
<dbReference type="InterPro" id="IPR029041">
    <property type="entry name" value="FAD-linked_oxidoreductase-like"/>
</dbReference>
<dbReference type="PIRSF" id="PIRSF000196">
    <property type="entry name" value="Pro_dehydrog"/>
    <property type="match status" value="1"/>
</dbReference>
<evidence type="ECO:0000256" key="4">
    <source>
        <dbReference type="ARBA" id="ARBA00022741"/>
    </source>
</evidence>
<evidence type="ECO:0000256" key="9">
    <source>
        <dbReference type="PIRSR" id="PIRSR000196-1"/>
    </source>
</evidence>
<evidence type="ECO:0000256" key="5">
    <source>
        <dbReference type="ARBA" id="ARBA00022827"/>
    </source>
</evidence>
<feature type="binding site" evidence="9">
    <location>
        <position position="135"/>
    </location>
    <ligand>
        <name>substrate</name>
    </ligand>
</feature>
<dbReference type="InterPro" id="IPR015659">
    <property type="entry name" value="Proline_oxidase"/>
</dbReference>
<feature type="binding site" evidence="9">
    <location>
        <position position="324"/>
    </location>
    <ligand>
        <name>substrate</name>
    </ligand>
</feature>
<dbReference type="Proteomes" id="UP000230971">
    <property type="component" value="Unassembled WGS sequence"/>
</dbReference>
<dbReference type="OrthoDB" id="9773461at2"/>
<dbReference type="GO" id="GO:0004657">
    <property type="term" value="F:proline dehydrogenase activity"/>
    <property type="evidence" value="ECO:0007669"/>
    <property type="project" value="UniProtKB-EC"/>
</dbReference>
<gene>
    <name evidence="12" type="ORF">CQY23_11610</name>
</gene>
<comment type="pathway">
    <text evidence="1">Amino-acid degradation; L-proline degradation into L-glutamate; L-glutamate from L-proline: step 1/2.</text>
</comment>
<feature type="binding site" evidence="10">
    <location>
        <position position="201"/>
    </location>
    <ligand>
        <name>FAD</name>
        <dbReference type="ChEBI" id="CHEBI:57692"/>
    </ligand>
</feature>
<evidence type="ECO:0000256" key="1">
    <source>
        <dbReference type="ARBA" id="ARBA00004739"/>
    </source>
</evidence>
<evidence type="ECO:0000256" key="7">
    <source>
        <dbReference type="ARBA" id="ARBA00023062"/>
    </source>
</evidence>
<dbReference type="InterPro" id="IPR008219">
    <property type="entry name" value="PRODH_bac_arc"/>
</dbReference>
<feature type="domain" description="Proline dehydrogenase" evidence="11">
    <location>
        <begin position="74"/>
        <end position="336"/>
    </location>
</feature>
<comment type="catalytic activity">
    <reaction evidence="8">
        <text>L-proline + a quinone = (S)-1-pyrroline-5-carboxylate + a quinol + H(+)</text>
        <dbReference type="Rhea" id="RHEA:23784"/>
        <dbReference type="ChEBI" id="CHEBI:15378"/>
        <dbReference type="ChEBI" id="CHEBI:17388"/>
        <dbReference type="ChEBI" id="CHEBI:24646"/>
        <dbReference type="ChEBI" id="CHEBI:60039"/>
        <dbReference type="ChEBI" id="CHEBI:132124"/>
        <dbReference type="EC" id="1.5.5.2"/>
    </reaction>
</comment>
<accession>A0A2G5PKH0</accession>
<keyword evidence="3" id="KW-0285">Flavoprotein</keyword>
<keyword evidence="6" id="KW-0560">Oxidoreductase</keyword>
<dbReference type="UniPathway" id="UPA00261">
    <property type="reaction ID" value="UER00373"/>
</dbReference>
<dbReference type="PANTHER" id="PTHR13914">
    <property type="entry name" value="PROLINE OXIDASE"/>
    <property type="match status" value="1"/>
</dbReference>
<dbReference type="GO" id="GO:0000166">
    <property type="term" value="F:nucleotide binding"/>
    <property type="evidence" value="ECO:0007669"/>
    <property type="project" value="UniProtKB-KW"/>
</dbReference>
<evidence type="ECO:0000256" key="2">
    <source>
        <dbReference type="ARBA" id="ARBA00012695"/>
    </source>
</evidence>
<protein>
    <recommendedName>
        <fullName evidence="2">proline dehydrogenase</fullName>
        <ecNumber evidence="2">1.5.5.2</ecNumber>
    </recommendedName>
</protein>
<dbReference type="InterPro" id="IPR002872">
    <property type="entry name" value="Proline_DH_dom"/>
</dbReference>
<name>A0A2G5PKH0_MYCCE</name>
<proteinExistence type="predicted"/>
<feature type="binding site" evidence="9">
    <location>
        <position position="325"/>
    </location>
    <ligand>
        <name>substrate</name>
    </ligand>
</feature>
<keyword evidence="5 10" id="KW-0274">FAD</keyword>